<dbReference type="KEGG" id="dtx:ATSB10_35310"/>
<evidence type="ECO:0000313" key="6">
    <source>
        <dbReference type="Proteomes" id="UP000077255"/>
    </source>
</evidence>
<keyword evidence="3" id="KW-0812">Transmembrane</keyword>
<dbReference type="SUPFAM" id="SSF46565">
    <property type="entry name" value="Chaperone J-domain"/>
    <property type="match status" value="1"/>
</dbReference>
<evidence type="ECO:0000256" key="2">
    <source>
        <dbReference type="SAM" id="MobiDB-lite"/>
    </source>
</evidence>
<keyword evidence="3" id="KW-0472">Membrane</keyword>
<keyword evidence="1" id="KW-0143">Chaperone</keyword>
<dbReference type="InterPro" id="IPR001623">
    <property type="entry name" value="DnaJ_domain"/>
</dbReference>
<dbReference type="CDD" id="cd06257">
    <property type="entry name" value="DnaJ"/>
    <property type="match status" value="1"/>
</dbReference>
<dbReference type="EMBL" id="CP014841">
    <property type="protein sequence ID" value="AND70985.1"/>
    <property type="molecule type" value="Genomic_DNA"/>
</dbReference>
<keyword evidence="6" id="KW-1185">Reference proteome</keyword>
<feature type="domain" description="J" evidence="4">
    <location>
        <begin position="9"/>
        <end position="70"/>
    </location>
</feature>
<evidence type="ECO:0000256" key="3">
    <source>
        <dbReference type="SAM" id="Phobius"/>
    </source>
</evidence>
<dbReference type="AlphaFoldDB" id="A0A161JA15"/>
<evidence type="ECO:0000256" key="1">
    <source>
        <dbReference type="ARBA" id="ARBA00023186"/>
    </source>
</evidence>
<dbReference type="PATRIC" id="fig|445710.3.peg.3530"/>
<evidence type="ECO:0000313" key="5">
    <source>
        <dbReference type="EMBL" id="AND70985.1"/>
    </source>
</evidence>
<dbReference type="Proteomes" id="UP000077255">
    <property type="component" value="Chromosome"/>
</dbReference>
<reference evidence="5 6" key="1">
    <citation type="submission" date="2016-02" db="EMBL/GenBank/DDBJ databases">
        <title>Complete genome sequencing and analysis of ATSB10, Dyella thiooxydans isolated from rhizosphere soil of sunflower (Helianthus annuus L.).</title>
        <authorList>
            <person name="Lee Y."/>
            <person name="Hwangbo K."/>
            <person name="Chung H."/>
            <person name="Yoo J."/>
            <person name="Kim K.Y."/>
            <person name="Sa T.M."/>
            <person name="Um Y."/>
            <person name="Madhaiyan M."/>
        </authorList>
    </citation>
    <scope>NUCLEOTIDE SEQUENCE [LARGE SCALE GENOMIC DNA]</scope>
    <source>
        <strain evidence="5 6">ATSB10</strain>
    </source>
</reference>
<gene>
    <name evidence="5" type="ORF">ATSB10_35310</name>
</gene>
<feature type="region of interest" description="Disordered" evidence="2">
    <location>
        <begin position="73"/>
        <end position="93"/>
    </location>
</feature>
<feature type="region of interest" description="Disordered" evidence="2">
    <location>
        <begin position="122"/>
        <end position="157"/>
    </location>
</feature>
<proteinExistence type="predicted"/>
<protein>
    <recommendedName>
        <fullName evidence="4">J domain-containing protein</fullName>
    </recommendedName>
</protein>
<keyword evidence="3" id="KW-1133">Transmembrane helix</keyword>
<dbReference type="OrthoDB" id="6028181at2"/>
<sequence>MAQINNFLAMYGRLGLDADCSEAELRQAYRRYIADRHPDRQRERPAMELAEVQQVTAMFAAAMAFYRERGHLPGSAPARATPPPAPAPSRRRGKKKAHGLLLVALVAAGLLLWHAWPAPTETGMPAASPPPSTPSPRKDGADGRATPESFIDAGSTRREVLDLAGQPQLDAGDRWDYGPSWVRFRDDRVVDWYSSPLRPLPVRSTSTP</sequence>
<evidence type="ECO:0000259" key="4">
    <source>
        <dbReference type="PROSITE" id="PS50076"/>
    </source>
</evidence>
<feature type="transmembrane region" description="Helical" evidence="3">
    <location>
        <begin position="99"/>
        <end position="116"/>
    </location>
</feature>
<dbReference type="PROSITE" id="PS50076">
    <property type="entry name" value="DNAJ_2"/>
    <property type="match status" value="1"/>
</dbReference>
<dbReference type="InterPro" id="IPR036869">
    <property type="entry name" value="J_dom_sf"/>
</dbReference>
<dbReference type="Gene3D" id="1.10.287.110">
    <property type="entry name" value="DnaJ domain"/>
    <property type="match status" value="1"/>
</dbReference>
<name>A0A161JA15_9GAMM</name>
<dbReference type="RefSeq" id="WP_063673955.1">
    <property type="nucleotide sequence ID" value="NZ_CP014841.1"/>
</dbReference>
<organism evidence="5 6">
    <name type="scientific">Dyella thiooxydans</name>
    <dbReference type="NCBI Taxonomy" id="445710"/>
    <lineage>
        <taxon>Bacteria</taxon>
        <taxon>Pseudomonadati</taxon>
        <taxon>Pseudomonadota</taxon>
        <taxon>Gammaproteobacteria</taxon>
        <taxon>Lysobacterales</taxon>
        <taxon>Rhodanobacteraceae</taxon>
        <taxon>Dyella</taxon>
    </lineage>
</organism>
<dbReference type="STRING" id="445710.ATSB10_35310"/>
<accession>A0A161JA15</accession>